<gene>
    <name evidence="2" type="ORF">DXB65_19425</name>
</gene>
<dbReference type="Proteomes" id="UP000260983">
    <property type="component" value="Unassembled WGS sequence"/>
</dbReference>
<organism evidence="2 3">
    <name type="scientific">Bacteroides oleiciplenus</name>
    <dbReference type="NCBI Taxonomy" id="626931"/>
    <lineage>
        <taxon>Bacteria</taxon>
        <taxon>Pseudomonadati</taxon>
        <taxon>Bacteroidota</taxon>
        <taxon>Bacteroidia</taxon>
        <taxon>Bacteroidales</taxon>
        <taxon>Bacteroidaceae</taxon>
        <taxon>Bacteroides</taxon>
    </lineage>
</organism>
<dbReference type="AlphaFoldDB" id="A0A3E5B396"/>
<protein>
    <submittedName>
        <fullName evidence="2">Uncharacterized protein</fullName>
    </submittedName>
</protein>
<comment type="caution">
    <text evidence="2">The sequence shown here is derived from an EMBL/GenBank/DDBJ whole genome shotgun (WGS) entry which is preliminary data.</text>
</comment>
<dbReference type="RefSeq" id="WP_117725253.1">
    <property type="nucleotide sequence ID" value="NZ_QSUL01000015.1"/>
</dbReference>
<name>A0A3E5B396_9BACE</name>
<accession>A0A3E5B396</accession>
<proteinExistence type="predicted"/>
<evidence type="ECO:0000313" key="3">
    <source>
        <dbReference type="Proteomes" id="UP000260983"/>
    </source>
</evidence>
<evidence type="ECO:0000313" key="2">
    <source>
        <dbReference type="EMBL" id="RGN32012.1"/>
    </source>
</evidence>
<feature type="region of interest" description="Disordered" evidence="1">
    <location>
        <begin position="119"/>
        <end position="138"/>
    </location>
</feature>
<sequence>MCICIFSCSSDENTYTQSDKTLNVYSELNEKLATYNAAFWSENNIPQTRSFWKRLKGYLLADAGGALIGSVFGGWGSLFGAIFCSAVAGPAYAEHEMKSKDDGIITIDTTIFKPITRIPTTRNPEDMEPANPENQGYGTINSNVTVTNSGIGYLHNTILSKINQKHPDVYKQSVSSETMAKYIVTEMKEYNLTISETEQSILIHKVNSTIPKDDVDPNIELIILLKNAYPGFSDELSVLDDFATNVGSLTNSTELVKKYLEGYLQVIENSNLTDSQKEILKSGLEVAANSAVLWVVE</sequence>
<evidence type="ECO:0000256" key="1">
    <source>
        <dbReference type="SAM" id="MobiDB-lite"/>
    </source>
</evidence>
<reference evidence="2 3" key="1">
    <citation type="submission" date="2018-08" db="EMBL/GenBank/DDBJ databases">
        <title>A genome reference for cultivated species of the human gut microbiota.</title>
        <authorList>
            <person name="Zou Y."/>
            <person name="Xue W."/>
            <person name="Luo G."/>
        </authorList>
    </citation>
    <scope>NUCLEOTIDE SEQUENCE [LARGE SCALE GENOMIC DNA]</scope>
    <source>
        <strain evidence="2 3">OM05-15BH</strain>
    </source>
</reference>
<dbReference type="EMBL" id="QSUL01000015">
    <property type="protein sequence ID" value="RGN32012.1"/>
    <property type="molecule type" value="Genomic_DNA"/>
</dbReference>